<dbReference type="Pfam" id="PF18962">
    <property type="entry name" value="Por_Secre_tail"/>
    <property type="match status" value="1"/>
</dbReference>
<evidence type="ECO:0000256" key="1">
    <source>
        <dbReference type="SAM" id="SignalP"/>
    </source>
</evidence>
<evidence type="ECO:0000259" key="2">
    <source>
        <dbReference type="Pfam" id="PF18962"/>
    </source>
</evidence>
<proteinExistence type="predicted"/>
<dbReference type="SUPFAM" id="SSF63825">
    <property type="entry name" value="YWTD domain"/>
    <property type="match status" value="1"/>
</dbReference>
<dbReference type="AlphaFoldDB" id="A0A832DGA4"/>
<name>A0A832DGA4_9BACT</name>
<sequence>MTKQLLSFLMGLTFLLGLSLSTFAQNSEHSFGLAPNVQNLKGETAYGEGGGLLPESLYGYGTDALSTPANSFVQFPFPAGTPFTSLSTGPDWLSGADFGPGGLIYGCGYGTGAAPFTLYSVNPSNGTFSVVSSSVNVTGTVTGMGYHEASNTMYLASTTGTVSYLYTINVNNGTTSLIGTVTNSSLLIAIAVNCQGQIYGVDLSDVLLSINPNTGAGTVIGNIGFDANYAQDADFDATTGVMYLAAYNNTASQGQFRSVDLNTGNTTLVVAWPGSEITGMALDGTCGPPCPVGQPSNPNPPSGSINVPINPGNASWTNGTGTTQVEVWFGPQGNLQQVYNGPAITTIAIPGPLNYNTLYGWRVVCKNDTCSVSGPTWTFRTELNPGTLFSEPFNDLSNWTPVGPLGLTNWSTQNTNNATGQAAPELRLSWNPQFNGASYLKSVAINGPTNQLLTLTLKHNLDWFANPSGSMGIAVTYDDGTTYSPLWQLTDPTGNVGPEQISTTFTAASSPFKLALFFNGNSFNIDYWYIDDIEVTYVIPVELTSFTAIALGNNVEINWSTATETNNQGFEIQRSKGGEFEVVEFVSGTGTTIQPQSYRFVDKNVPAGKYTYRLKQIDYNGQFEYSPSVEVDVIGVTEFSLHQNYPNPFNPSTSISFDLATDSKVTLRVFDVLGQEVLTVLSGNLSAGNHKVQFNANALNSGVYFYQIDATGIDGNNFTAVKKMILNK</sequence>
<comment type="caution">
    <text evidence="3">The sequence shown here is derived from an EMBL/GenBank/DDBJ whole genome shotgun (WGS) entry which is preliminary data.</text>
</comment>
<organism evidence="3">
    <name type="scientific">Ignavibacterium album</name>
    <dbReference type="NCBI Taxonomy" id="591197"/>
    <lineage>
        <taxon>Bacteria</taxon>
        <taxon>Pseudomonadati</taxon>
        <taxon>Ignavibacteriota</taxon>
        <taxon>Ignavibacteria</taxon>
        <taxon>Ignavibacteriales</taxon>
        <taxon>Ignavibacteriaceae</taxon>
        <taxon>Ignavibacterium</taxon>
    </lineage>
</organism>
<dbReference type="Gene3D" id="2.60.40.10">
    <property type="entry name" value="Immunoglobulins"/>
    <property type="match status" value="1"/>
</dbReference>
<dbReference type="EMBL" id="DSVI01000004">
    <property type="protein sequence ID" value="HGT46877.1"/>
    <property type="molecule type" value="Genomic_DNA"/>
</dbReference>
<dbReference type="NCBIfam" id="TIGR04183">
    <property type="entry name" value="Por_Secre_tail"/>
    <property type="match status" value="1"/>
</dbReference>
<feature type="signal peptide" evidence="1">
    <location>
        <begin position="1"/>
        <end position="24"/>
    </location>
</feature>
<accession>A0A832DGA4</accession>
<feature type="domain" description="Secretion system C-terminal sorting" evidence="2">
    <location>
        <begin position="645"/>
        <end position="711"/>
    </location>
</feature>
<keyword evidence="1" id="KW-0732">Signal</keyword>
<evidence type="ECO:0000313" key="3">
    <source>
        <dbReference type="EMBL" id="HGT46877.1"/>
    </source>
</evidence>
<feature type="chain" id="PRO_5032384068" evidence="1">
    <location>
        <begin position="25"/>
        <end position="728"/>
    </location>
</feature>
<reference evidence="3" key="1">
    <citation type="journal article" date="2020" name="mSystems">
        <title>Genome- and Community-Level Interaction Insights into Carbon Utilization and Element Cycling Functions of Hydrothermarchaeota in Hydrothermal Sediment.</title>
        <authorList>
            <person name="Zhou Z."/>
            <person name="Liu Y."/>
            <person name="Xu W."/>
            <person name="Pan J."/>
            <person name="Luo Z.H."/>
            <person name="Li M."/>
        </authorList>
    </citation>
    <scope>NUCLEOTIDE SEQUENCE [LARGE SCALE GENOMIC DNA]</scope>
    <source>
        <strain evidence="3">SpSt-500</strain>
    </source>
</reference>
<dbReference type="InterPro" id="IPR026444">
    <property type="entry name" value="Secre_tail"/>
</dbReference>
<dbReference type="Gene3D" id="2.60.40.4070">
    <property type="match status" value="1"/>
</dbReference>
<protein>
    <submittedName>
        <fullName evidence="3">DUF4394 domain-containing protein</fullName>
    </submittedName>
</protein>
<gene>
    <name evidence="3" type="ORF">ENS56_02460</name>
</gene>
<dbReference type="InterPro" id="IPR013783">
    <property type="entry name" value="Ig-like_fold"/>
</dbReference>